<dbReference type="EMBL" id="CM001402">
    <property type="protein sequence ID" value="EHO39768.1"/>
    <property type="molecule type" value="Genomic_DNA"/>
</dbReference>
<evidence type="ECO:0000259" key="2">
    <source>
        <dbReference type="PROSITE" id="PS51202"/>
    </source>
</evidence>
<dbReference type="SUPFAM" id="SSF116726">
    <property type="entry name" value="TrkA C-terminal domain-like"/>
    <property type="match status" value="1"/>
</dbReference>
<dbReference type="InterPro" id="IPR036291">
    <property type="entry name" value="NAD(P)-bd_dom_sf"/>
</dbReference>
<dbReference type="PROSITE" id="PS51201">
    <property type="entry name" value="RCK_N"/>
    <property type="match status" value="1"/>
</dbReference>
<dbReference type="GO" id="GO:0006813">
    <property type="term" value="P:potassium ion transport"/>
    <property type="evidence" value="ECO:0007669"/>
    <property type="project" value="InterPro"/>
</dbReference>
<dbReference type="InterPro" id="IPR050721">
    <property type="entry name" value="Trk_Ktr_HKT_K-transport"/>
</dbReference>
<dbReference type="InterPro" id="IPR006037">
    <property type="entry name" value="RCK_C"/>
</dbReference>
<dbReference type="InterPro" id="IPR036721">
    <property type="entry name" value="RCK_C_sf"/>
</dbReference>
<proteinExistence type="predicted"/>
<name>H1XXU5_CALAY</name>
<dbReference type="Pfam" id="PF02254">
    <property type="entry name" value="TrkA_N"/>
    <property type="match status" value="1"/>
</dbReference>
<dbReference type="eggNOG" id="COG0569">
    <property type="taxonomic scope" value="Bacteria"/>
</dbReference>
<feature type="domain" description="RCK C-terminal" evidence="2">
    <location>
        <begin position="134"/>
        <end position="228"/>
    </location>
</feature>
<dbReference type="PANTHER" id="PTHR43833">
    <property type="entry name" value="POTASSIUM CHANNEL PROTEIN 2-RELATED-RELATED"/>
    <property type="match status" value="1"/>
</dbReference>
<evidence type="ECO:0000259" key="1">
    <source>
        <dbReference type="PROSITE" id="PS51201"/>
    </source>
</evidence>
<protein>
    <submittedName>
        <fullName evidence="3">Trk system potassium uptake protein TrkA</fullName>
    </submittedName>
    <submittedName>
        <fullName evidence="4">TrkA-N domain protein</fullName>
    </submittedName>
</protein>
<dbReference type="KEGG" id="caby:Cabys_2900"/>
<sequence>MNKFLIIGLGIFGRELAVSLIEKGAEVIAVDQKMELVEEIQDQVTYAIRLDAMDERALSSIGLEEIDVGVVCIGEDFESNLLAAVHLKNFGVKTVIARASNPTQEKILKAVGVDLVITPEMEAAERLSYRLMHQGLLDVTFIGGGTVAAKIKVPEVFVGKTPAELQLRSKFGVNLIAIHTPQLSKDGRQLPPIVNNNPDANTVFKEGDIMVLIGSHRDLQKISRLQNK</sequence>
<dbReference type="SUPFAM" id="SSF51735">
    <property type="entry name" value="NAD(P)-binding Rossmann-fold domains"/>
    <property type="match status" value="1"/>
</dbReference>
<dbReference type="Gene3D" id="3.40.50.720">
    <property type="entry name" value="NAD(P)-binding Rossmann-like Domain"/>
    <property type="match status" value="1"/>
</dbReference>
<dbReference type="STRING" id="880073.Cabys_2900"/>
<dbReference type="GO" id="GO:0008324">
    <property type="term" value="F:monoatomic cation transmembrane transporter activity"/>
    <property type="evidence" value="ECO:0007669"/>
    <property type="project" value="InterPro"/>
</dbReference>
<dbReference type="PaxDb" id="880073-Calab_0114"/>
<dbReference type="Proteomes" id="UP000004671">
    <property type="component" value="Chromosome"/>
</dbReference>
<reference evidence="3 6" key="2">
    <citation type="submission" date="2016-11" db="EMBL/GenBank/DDBJ databases">
        <title>Genomic analysis of Caldithrix abyssi and proposal of a novel bacterial phylum Caldithrichaeota.</title>
        <authorList>
            <person name="Kublanov I."/>
            <person name="Sigalova O."/>
            <person name="Gavrilov S."/>
            <person name="Lebedinsky A."/>
            <person name="Ivanova N."/>
            <person name="Daum C."/>
            <person name="Reddy T."/>
            <person name="Klenk H.P."/>
            <person name="Goker M."/>
            <person name="Reva O."/>
            <person name="Miroshnichenko M."/>
            <person name="Kyprides N."/>
            <person name="Woyke T."/>
            <person name="Gelfand M."/>
        </authorList>
    </citation>
    <scope>NUCLEOTIDE SEQUENCE [LARGE SCALE GENOMIC DNA]</scope>
    <source>
        <strain evidence="3 6">LF13</strain>
    </source>
</reference>
<gene>
    <name evidence="3" type="primary">trk</name>
    <name evidence="3" type="ORF">Cabys_2900</name>
    <name evidence="4" type="ORF">Calab_0114</name>
</gene>
<accession>H1XXU5</accession>
<dbReference type="HOGENOM" id="CLU_046525_3_2_0"/>
<keyword evidence="5" id="KW-1185">Reference proteome</keyword>
<dbReference type="Proteomes" id="UP000183868">
    <property type="component" value="Chromosome"/>
</dbReference>
<evidence type="ECO:0000313" key="6">
    <source>
        <dbReference type="Proteomes" id="UP000183868"/>
    </source>
</evidence>
<evidence type="ECO:0000313" key="5">
    <source>
        <dbReference type="Proteomes" id="UP000004671"/>
    </source>
</evidence>
<dbReference type="AlphaFoldDB" id="H1XXU5"/>
<dbReference type="InterPro" id="IPR003148">
    <property type="entry name" value="RCK_N"/>
</dbReference>
<dbReference type="EMBL" id="CP018099">
    <property type="protein sequence ID" value="APF19648.1"/>
    <property type="molecule type" value="Genomic_DNA"/>
</dbReference>
<dbReference type="OrthoDB" id="9776294at2"/>
<dbReference type="Gene3D" id="3.30.70.1450">
    <property type="entry name" value="Regulator of K+ conductance, C-terminal domain"/>
    <property type="match status" value="1"/>
</dbReference>
<organism evidence="4 5">
    <name type="scientific">Caldithrix abyssi DSM 13497</name>
    <dbReference type="NCBI Taxonomy" id="880073"/>
    <lineage>
        <taxon>Bacteria</taxon>
        <taxon>Pseudomonadati</taxon>
        <taxon>Calditrichota</taxon>
        <taxon>Calditrichia</taxon>
        <taxon>Calditrichales</taxon>
        <taxon>Calditrichaceae</taxon>
        <taxon>Caldithrix</taxon>
    </lineage>
</organism>
<dbReference type="InParanoid" id="H1XXU5"/>
<dbReference type="Pfam" id="PF02080">
    <property type="entry name" value="TrkA_C"/>
    <property type="match status" value="1"/>
</dbReference>
<reference evidence="4 5" key="1">
    <citation type="submission" date="2011-09" db="EMBL/GenBank/DDBJ databases">
        <title>The permanent draft genome of Caldithrix abyssi DSM 13497.</title>
        <authorList>
            <consortium name="US DOE Joint Genome Institute (JGI-PGF)"/>
            <person name="Lucas S."/>
            <person name="Han J."/>
            <person name="Lapidus A."/>
            <person name="Bruce D."/>
            <person name="Goodwin L."/>
            <person name="Pitluck S."/>
            <person name="Peters L."/>
            <person name="Kyrpides N."/>
            <person name="Mavromatis K."/>
            <person name="Ivanova N."/>
            <person name="Mikhailova N."/>
            <person name="Chertkov O."/>
            <person name="Detter J.C."/>
            <person name="Tapia R."/>
            <person name="Han C."/>
            <person name="Land M."/>
            <person name="Hauser L."/>
            <person name="Markowitz V."/>
            <person name="Cheng J.-F."/>
            <person name="Hugenholtz P."/>
            <person name="Woyke T."/>
            <person name="Wu D."/>
            <person name="Spring S."/>
            <person name="Brambilla E."/>
            <person name="Klenk H.-P."/>
            <person name="Eisen J.A."/>
        </authorList>
    </citation>
    <scope>NUCLEOTIDE SEQUENCE [LARGE SCALE GENOMIC DNA]</scope>
    <source>
        <strain evidence="4 5">DSM 13497</strain>
    </source>
</reference>
<evidence type="ECO:0000313" key="4">
    <source>
        <dbReference type="EMBL" id="EHO39768.1"/>
    </source>
</evidence>
<feature type="domain" description="RCK N-terminal" evidence="1">
    <location>
        <begin position="1"/>
        <end position="117"/>
    </location>
</feature>
<evidence type="ECO:0000313" key="3">
    <source>
        <dbReference type="EMBL" id="APF19648.1"/>
    </source>
</evidence>
<dbReference type="RefSeq" id="WP_006926641.1">
    <property type="nucleotide sequence ID" value="NZ_CM001402.1"/>
</dbReference>
<dbReference type="PANTHER" id="PTHR43833:SF7">
    <property type="entry name" value="KTR SYSTEM POTASSIUM UPTAKE PROTEIN C"/>
    <property type="match status" value="1"/>
</dbReference>
<dbReference type="PROSITE" id="PS51202">
    <property type="entry name" value="RCK_C"/>
    <property type="match status" value="1"/>
</dbReference>